<dbReference type="InterPro" id="IPR015795">
    <property type="entry name" value="Pyrv_Knase_C"/>
</dbReference>
<dbReference type="GeneID" id="117575974"/>
<proteinExistence type="inferred from homology"/>
<dbReference type="GO" id="GO:0004743">
    <property type="term" value="F:pyruvate kinase activity"/>
    <property type="evidence" value="ECO:0007669"/>
    <property type="project" value="UniProtKB-EC"/>
</dbReference>
<dbReference type="FunFam" id="3.20.20.60:FF:000001">
    <property type="entry name" value="Pyruvate kinase"/>
    <property type="match status" value="1"/>
</dbReference>
<dbReference type="InterPro" id="IPR015813">
    <property type="entry name" value="Pyrv/PenolPyrv_kinase-like_dom"/>
</dbReference>
<evidence type="ECO:0000256" key="7">
    <source>
        <dbReference type="ARBA" id="ARBA00022723"/>
    </source>
</evidence>
<evidence type="ECO:0000256" key="15">
    <source>
        <dbReference type="RuleBase" id="RU000504"/>
    </source>
</evidence>
<dbReference type="NCBIfam" id="NF004491">
    <property type="entry name" value="PRK05826.1"/>
    <property type="match status" value="1"/>
</dbReference>
<dbReference type="InterPro" id="IPR011037">
    <property type="entry name" value="Pyrv_Knase-like_insert_dom_sf"/>
</dbReference>
<keyword evidence="13" id="KW-0670">Pyruvate</keyword>
<dbReference type="InterPro" id="IPR036918">
    <property type="entry name" value="Pyrv_Knase_C_sf"/>
</dbReference>
<comment type="cofactor">
    <cofactor evidence="1">
        <name>Mg(2+)</name>
        <dbReference type="ChEBI" id="CHEBI:18420"/>
    </cofactor>
</comment>
<dbReference type="GO" id="GO:0005524">
    <property type="term" value="F:ATP binding"/>
    <property type="evidence" value="ECO:0007669"/>
    <property type="project" value="UniProtKB-KW"/>
</dbReference>
<evidence type="ECO:0000256" key="11">
    <source>
        <dbReference type="ARBA" id="ARBA00022842"/>
    </source>
</evidence>
<evidence type="ECO:0000256" key="5">
    <source>
        <dbReference type="ARBA" id="ARBA00012142"/>
    </source>
</evidence>
<comment type="pathway">
    <text evidence="3 15">Carbohydrate degradation; glycolysis; pyruvate from D-glyceraldehyde 3-phosphate: step 5/5.</text>
</comment>
<evidence type="ECO:0000313" key="20">
    <source>
        <dbReference type="RefSeq" id="XP_034116343.1"/>
    </source>
</evidence>
<dbReference type="Proteomes" id="UP000515160">
    <property type="component" value="Chromosome 2R"/>
</dbReference>
<reference evidence="20 21" key="1">
    <citation type="submission" date="2025-04" db="UniProtKB">
        <authorList>
            <consortium name="RefSeq"/>
        </authorList>
    </citation>
    <scope>IDENTIFICATION</scope>
    <source>
        <strain evidence="20 21">15112-1751.03</strain>
        <tissue evidence="20 21">Whole Adult</tissue>
    </source>
</reference>
<keyword evidence="7" id="KW-0479">Metal-binding</keyword>
<feature type="compositionally biased region" description="Basic and acidic residues" evidence="16">
    <location>
        <begin position="576"/>
        <end position="593"/>
    </location>
</feature>
<keyword evidence="10" id="KW-0067">ATP-binding</keyword>
<keyword evidence="8" id="KW-0547">Nucleotide-binding</keyword>
<dbReference type="Gene3D" id="2.40.33.10">
    <property type="entry name" value="PK beta-barrel domain-like"/>
    <property type="match status" value="1"/>
</dbReference>
<evidence type="ECO:0000256" key="16">
    <source>
        <dbReference type="SAM" id="MobiDB-lite"/>
    </source>
</evidence>
<keyword evidence="6 15" id="KW-0808">Transferase</keyword>
<dbReference type="GO" id="GO:0000287">
    <property type="term" value="F:magnesium ion binding"/>
    <property type="evidence" value="ECO:0007669"/>
    <property type="project" value="InterPro"/>
</dbReference>
<dbReference type="InterPro" id="IPR040442">
    <property type="entry name" value="Pyrv_kinase-like_dom_sf"/>
</dbReference>
<dbReference type="GO" id="GO:0030955">
    <property type="term" value="F:potassium ion binding"/>
    <property type="evidence" value="ECO:0007669"/>
    <property type="project" value="InterPro"/>
</dbReference>
<keyword evidence="11 15" id="KW-0460">Magnesium</keyword>
<dbReference type="PROSITE" id="PS00110">
    <property type="entry name" value="PYRUVATE_KINASE"/>
    <property type="match status" value="1"/>
</dbReference>
<evidence type="ECO:0000256" key="9">
    <source>
        <dbReference type="ARBA" id="ARBA00022777"/>
    </source>
</evidence>
<feature type="domain" description="Pyruvate kinase barrel" evidence="17">
    <location>
        <begin position="32"/>
        <end position="361"/>
    </location>
</feature>
<sequence>MVKLDCGPFTSHMDYKSRLQFNAPSLAYPLSGIVCTLGPASNEFEVIIKLIQAGMRVIRMNFSHGSHEYHCRVIKVAQQAIECYAKHIGVYKPVAIALDTRGPEIRTGQVSGNDATLINLTQGESIKLSTKKDLETKCTKDILYVDYDNLPKIVKPCDIVYVDDGLIGLRVKEVSGVEVLCEILNSAKLGSHKGVNLPGLPIDLPSVSEKDKSDLLFGVEHNVDLVFASFIRCKNDLKDIRDVMGTKGKHIKIISKIENQQGMQNIDEIIAASDGIMVARGDLGIEIPTEDVLLAQKSIIAKCNKAGKPVICATQMLESMVSKPRPTRAEASDVGNAIFDGADCVMLSGETAKGKYPVECVKCMANICAKIESVLWYEHIQNEVRSVIKNSGLDGLTSITSGIAEIASLGQAKAIIVVSYCPVVAQLLSQYRPRCAIIMLTQCPRVARQSVIFRGIFPIVIEEMVNGCNDFGSILSSGIKQMVMMQLVDVDKDVKLMTVDALQAKKISFRLLTVKHKSTQAKCQETIQAQAKGIKARSMKSDIIKKCKKQTDKTKSTEQIEKCKKLAERRKHREQAKKEREEKKNAEARDRICKKLLSQAKKHKDDDK</sequence>
<keyword evidence="19" id="KW-1185">Reference proteome</keyword>
<dbReference type="FunFam" id="2.40.33.10:FF:000001">
    <property type="entry name" value="Pyruvate kinase"/>
    <property type="match status" value="1"/>
</dbReference>
<dbReference type="PRINTS" id="PR01050">
    <property type="entry name" value="PYRUVTKNASE"/>
</dbReference>
<dbReference type="SUPFAM" id="SSF52935">
    <property type="entry name" value="PK C-terminal domain-like"/>
    <property type="match status" value="1"/>
</dbReference>
<dbReference type="PANTHER" id="PTHR11817">
    <property type="entry name" value="PYRUVATE KINASE"/>
    <property type="match status" value="1"/>
</dbReference>
<evidence type="ECO:0000256" key="10">
    <source>
        <dbReference type="ARBA" id="ARBA00022840"/>
    </source>
</evidence>
<feature type="domain" description="Pyruvate kinase C-terminal" evidence="18">
    <location>
        <begin position="398"/>
        <end position="494"/>
    </location>
</feature>
<evidence type="ECO:0000313" key="19">
    <source>
        <dbReference type="Proteomes" id="UP000515160"/>
    </source>
</evidence>
<accession>A0A6P8XSP9</accession>
<dbReference type="NCBIfam" id="TIGR01064">
    <property type="entry name" value="pyruv_kin"/>
    <property type="match status" value="1"/>
</dbReference>
<dbReference type="InterPro" id="IPR001697">
    <property type="entry name" value="Pyr_Knase"/>
</dbReference>
<comment type="similarity">
    <text evidence="4 15">Belongs to the pyruvate kinase family.</text>
</comment>
<gene>
    <name evidence="20 21" type="primary">LOC117575974</name>
</gene>
<dbReference type="RefSeq" id="XP_034116344.1">
    <property type="nucleotide sequence ID" value="XM_034260453.2"/>
</dbReference>
<dbReference type="OrthoDB" id="108365at2759"/>
<comment type="cofactor">
    <cofactor evidence="2">
        <name>K(+)</name>
        <dbReference type="ChEBI" id="CHEBI:29103"/>
    </cofactor>
</comment>
<dbReference type="Gene3D" id="3.40.1380.20">
    <property type="entry name" value="Pyruvate kinase, C-terminal domain"/>
    <property type="match status" value="1"/>
</dbReference>
<evidence type="ECO:0000256" key="6">
    <source>
        <dbReference type="ARBA" id="ARBA00022679"/>
    </source>
</evidence>
<dbReference type="SUPFAM" id="SSF50800">
    <property type="entry name" value="PK beta-barrel domain-like"/>
    <property type="match status" value="1"/>
</dbReference>
<evidence type="ECO:0000256" key="8">
    <source>
        <dbReference type="ARBA" id="ARBA00022741"/>
    </source>
</evidence>
<dbReference type="GO" id="GO:0006950">
    <property type="term" value="P:response to stress"/>
    <property type="evidence" value="ECO:0007669"/>
    <property type="project" value="UniProtKB-ARBA"/>
</dbReference>
<evidence type="ECO:0000313" key="21">
    <source>
        <dbReference type="RefSeq" id="XP_034116344.1"/>
    </source>
</evidence>
<dbReference type="UniPathway" id="UPA00109">
    <property type="reaction ID" value="UER00188"/>
</dbReference>
<keyword evidence="12 15" id="KW-0324">Glycolysis</keyword>
<dbReference type="RefSeq" id="XP_034116343.1">
    <property type="nucleotide sequence ID" value="XM_034260452.2"/>
</dbReference>
<dbReference type="Gene3D" id="3.20.20.60">
    <property type="entry name" value="Phosphoenolpyruvate-binding domains"/>
    <property type="match status" value="1"/>
</dbReference>
<organism evidence="19 20">
    <name type="scientific">Drosophila albomicans</name>
    <name type="common">Fruit fly</name>
    <dbReference type="NCBI Taxonomy" id="7291"/>
    <lineage>
        <taxon>Eukaryota</taxon>
        <taxon>Metazoa</taxon>
        <taxon>Ecdysozoa</taxon>
        <taxon>Arthropoda</taxon>
        <taxon>Hexapoda</taxon>
        <taxon>Insecta</taxon>
        <taxon>Pterygota</taxon>
        <taxon>Neoptera</taxon>
        <taxon>Endopterygota</taxon>
        <taxon>Diptera</taxon>
        <taxon>Brachycera</taxon>
        <taxon>Muscomorpha</taxon>
        <taxon>Ephydroidea</taxon>
        <taxon>Drosophilidae</taxon>
        <taxon>Drosophila</taxon>
    </lineage>
</organism>
<feature type="region of interest" description="Disordered" evidence="16">
    <location>
        <begin position="567"/>
        <end position="608"/>
    </location>
</feature>
<dbReference type="InterPro" id="IPR018209">
    <property type="entry name" value="Pyrv_Knase_AS"/>
</dbReference>
<dbReference type="EC" id="2.7.1.40" evidence="5 15"/>
<evidence type="ECO:0000259" key="17">
    <source>
        <dbReference type="Pfam" id="PF00224"/>
    </source>
</evidence>
<evidence type="ECO:0000256" key="1">
    <source>
        <dbReference type="ARBA" id="ARBA00001946"/>
    </source>
</evidence>
<keyword evidence="9 15" id="KW-0418">Kinase</keyword>
<evidence type="ECO:0000256" key="2">
    <source>
        <dbReference type="ARBA" id="ARBA00001958"/>
    </source>
</evidence>
<evidence type="ECO:0000256" key="12">
    <source>
        <dbReference type="ARBA" id="ARBA00023152"/>
    </source>
</evidence>
<protein>
    <recommendedName>
        <fullName evidence="5 15">Pyruvate kinase</fullName>
        <ecNumber evidence="5 15">2.7.1.40</ecNumber>
    </recommendedName>
</protein>
<dbReference type="Pfam" id="PF00224">
    <property type="entry name" value="PK"/>
    <property type="match status" value="1"/>
</dbReference>
<evidence type="ECO:0000256" key="13">
    <source>
        <dbReference type="ARBA" id="ARBA00023317"/>
    </source>
</evidence>
<evidence type="ECO:0000259" key="18">
    <source>
        <dbReference type="Pfam" id="PF02887"/>
    </source>
</evidence>
<dbReference type="InterPro" id="IPR015793">
    <property type="entry name" value="Pyrv_Knase_brl"/>
</dbReference>
<dbReference type="GO" id="GO:0016301">
    <property type="term" value="F:kinase activity"/>
    <property type="evidence" value="ECO:0007669"/>
    <property type="project" value="UniProtKB-KW"/>
</dbReference>
<evidence type="ECO:0000256" key="14">
    <source>
        <dbReference type="ARBA" id="ARBA00048967"/>
    </source>
</evidence>
<name>A0A6P8XSP9_DROAB</name>
<dbReference type="InterPro" id="IPR015806">
    <property type="entry name" value="Pyrv_Knase_insert_dom_sf"/>
</dbReference>
<comment type="catalytic activity">
    <reaction evidence="14">
        <text>pyruvate + ATP = phosphoenolpyruvate + ADP + H(+)</text>
        <dbReference type="Rhea" id="RHEA:18157"/>
        <dbReference type="ChEBI" id="CHEBI:15361"/>
        <dbReference type="ChEBI" id="CHEBI:15378"/>
        <dbReference type="ChEBI" id="CHEBI:30616"/>
        <dbReference type="ChEBI" id="CHEBI:58702"/>
        <dbReference type="ChEBI" id="CHEBI:456216"/>
        <dbReference type="EC" id="2.7.1.40"/>
    </reaction>
    <physiologicalReaction direction="right-to-left" evidence="14">
        <dbReference type="Rhea" id="RHEA:18159"/>
    </physiologicalReaction>
</comment>
<evidence type="ECO:0000256" key="3">
    <source>
        <dbReference type="ARBA" id="ARBA00004997"/>
    </source>
</evidence>
<evidence type="ECO:0000256" key="4">
    <source>
        <dbReference type="ARBA" id="ARBA00008663"/>
    </source>
</evidence>
<dbReference type="AlphaFoldDB" id="A0A6P8XSP9"/>
<dbReference type="Pfam" id="PF02887">
    <property type="entry name" value="PK_C"/>
    <property type="match status" value="1"/>
</dbReference>
<dbReference type="SUPFAM" id="SSF51621">
    <property type="entry name" value="Phosphoenolpyruvate/pyruvate domain"/>
    <property type="match status" value="1"/>
</dbReference>